<dbReference type="Proteomes" id="UP000186940">
    <property type="component" value="Unassembled WGS sequence"/>
</dbReference>
<evidence type="ECO:0000256" key="2">
    <source>
        <dbReference type="ARBA" id="ARBA00022692"/>
    </source>
</evidence>
<comment type="subcellular location">
    <subcellularLocation>
        <location evidence="1">Membrane</location>
        <topology evidence="1">Multi-pass membrane protein</topology>
    </subcellularLocation>
</comment>
<feature type="transmembrane region" description="Helical" evidence="5">
    <location>
        <begin position="6"/>
        <end position="23"/>
    </location>
</feature>
<accession>A0A1F2P760</accession>
<protein>
    <submittedName>
        <fullName evidence="6">F420H2:quinone oxidoreductase, subunit K</fullName>
    </submittedName>
</protein>
<keyword evidence="3 5" id="KW-1133">Transmembrane helix</keyword>
<dbReference type="Gene3D" id="1.10.287.3510">
    <property type="match status" value="1"/>
</dbReference>
<organism evidence="6 7">
    <name type="scientific">Candidatus Syntropharchaeum caldarium</name>
    <dbReference type="NCBI Taxonomy" id="1838285"/>
    <lineage>
        <taxon>Archaea</taxon>
        <taxon>Methanobacteriati</taxon>
        <taxon>Methanobacteriota</taxon>
        <taxon>Stenosarchaea group</taxon>
        <taxon>Methanomicrobia</taxon>
        <taxon>Methanosarcinales</taxon>
        <taxon>ANME-2 cluster</taxon>
        <taxon>Candidatus Syntropharchaeum</taxon>
    </lineage>
</organism>
<proteinExistence type="predicted"/>
<evidence type="ECO:0000256" key="1">
    <source>
        <dbReference type="ARBA" id="ARBA00004141"/>
    </source>
</evidence>
<keyword evidence="2 5" id="KW-0812">Transmembrane</keyword>
<dbReference type="GO" id="GO:0016020">
    <property type="term" value="C:membrane"/>
    <property type="evidence" value="ECO:0007669"/>
    <property type="project" value="UniProtKB-SubCell"/>
</dbReference>
<name>A0A1F2P760_9EURY</name>
<dbReference type="Pfam" id="PF00420">
    <property type="entry name" value="Oxidored_q2"/>
    <property type="match status" value="1"/>
</dbReference>
<evidence type="ECO:0000313" key="6">
    <source>
        <dbReference type="EMBL" id="OFV67197.1"/>
    </source>
</evidence>
<feature type="transmembrane region" description="Helical" evidence="5">
    <location>
        <begin position="35"/>
        <end position="55"/>
    </location>
</feature>
<reference evidence="6" key="1">
    <citation type="submission" date="2016-05" db="EMBL/GenBank/DDBJ databases">
        <title>Microbial consortia oxidize butane by reversing methanogenesis.</title>
        <authorList>
            <person name="Laso-Perez R."/>
            <person name="Richter M."/>
            <person name="Wegener G."/>
            <person name="Musat F."/>
        </authorList>
    </citation>
    <scope>NUCLEOTIDE SEQUENCE [LARGE SCALE GENOMIC DNA]</scope>
    <source>
        <strain evidence="6">BOX2</strain>
    </source>
</reference>
<comment type="caution">
    <text evidence="6">The sequence shown here is derived from an EMBL/GenBank/DDBJ whole genome shotgun (WGS) entry which is preliminary data.</text>
</comment>
<evidence type="ECO:0000256" key="4">
    <source>
        <dbReference type="ARBA" id="ARBA00023136"/>
    </source>
</evidence>
<keyword evidence="4 5" id="KW-0472">Membrane</keyword>
<feature type="transmembrane region" description="Helical" evidence="5">
    <location>
        <begin position="61"/>
        <end position="86"/>
    </location>
</feature>
<dbReference type="STRING" id="1838285.SCAL_001638"/>
<gene>
    <name evidence="6" type="ORF">SCAL_001638</name>
</gene>
<keyword evidence="7" id="KW-1185">Reference proteome</keyword>
<evidence type="ECO:0000313" key="7">
    <source>
        <dbReference type="Proteomes" id="UP000186940"/>
    </source>
</evidence>
<evidence type="ECO:0000256" key="5">
    <source>
        <dbReference type="SAM" id="Phobius"/>
    </source>
</evidence>
<sequence length="105" mass="11389">MSLDPINLSIIYITSFILLIIGYSTAISSKDIVRLLISLELMFGAVFLTLIPLFSNLSETAFGITLVAIFTSSAELLVLIAAIILFDRKHKDLSTGLIDVGGDRV</sequence>
<evidence type="ECO:0000256" key="3">
    <source>
        <dbReference type="ARBA" id="ARBA00022989"/>
    </source>
</evidence>
<dbReference type="AlphaFoldDB" id="A0A1F2P760"/>
<dbReference type="EMBL" id="LYOS01000006">
    <property type="protein sequence ID" value="OFV67197.1"/>
    <property type="molecule type" value="Genomic_DNA"/>
</dbReference>
<dbReference type="PATRIC" id="fig|1838285.3.peg.1665"/>
<dbReference type="InterPro" id="IPR039428">
    <property type="entry name" value="NUOK/Mnh_C1-like"/>
</dbReference>